<protein>
    <submittedName>
        <fullName evidence="1">Uncharacterized protein</fullName>
    </submittedName>
</protein>
<dbReference type="AlphaFoldDB" id="A0A0F9BZJ0"/>
<accession>A0A0F9BZJ0</accession>
<name>A0A0F9BZJ0_9ZZZZ</name>
<evidence type="ECO:0000313" key="1">
    <source>
        <dbReference type="EMBL" id="KKL27279.1"/>
    </source>
</evidence>
<comment type="caution">
    <text evidence="1">The sequence shown here is derived from an EMBL/GenBank/DDBJ whole genome shotgun (WGS) entry which is preliminary data.</text>
</comment>
<organism evidence="1">
    <name type="scientific">marine sediment metagenome</name>
    <dbReference type="NCBI Taxonomy" id="412755"/>
    <lineage>
        <taxon>unclassified sequences</taxon>
        <taxon>metagenomes</taxon>
        <taxon>ecological metagenomes</taxon>
    </lineage>
</organism>
<gene>
    <name evidence="1" type="ORF">LCGC14_2386740</name>
</gene>
<dbReference type="EMBL" id="LAZR01035522">
    <property type="protein sequence ID" value="KKL27279.1"/>
    <property type="molecule type" value="Genomic_DNA"/>
</dbReference>
<reference evidence="1" key="1">
    <citation type="journal article" date="2015" name="Nature">
        <title>Complex archaea that bridge the gap between prokaryotes and eukaryotes.</title>
        <authorList>
            <person name="Spang A."/>
            <person name="Saw J.H."/>
            <person name="Jorgensen S.L."/>
            <person name="Zaremba-Niedzwiedzka K."/>
            <person name="Martijn J."/>
            <person name="Lind A.E."/>
            <person name="van Eijk R."/>
            <person name="Schleper C."/>
            <person name="Guy L."/>
            <person name="Ettema T.J."/>
        </authorList>
    </citation>
    <scope>NUCLEOTIDE SEQUENCE</scope>
</reference>
<proteinExistence type="predicted"/>
<sequence>MYYPSDLGGLFLEAGVSGVCIDIEESGMKGREQGGRAWAGLGYDIGLGRLYITHNLDWT</sequence>